<dbReference type="EMBL" id="JALPQF010000002">
    <property type="protein sequence ID" value="MCK8479436.1"/>
    <property type="molecule type" value="Genomic_DNA"/>
</dbReference>
<evidence type="ECO:0000313" key="2">
    <source>
        <dbReference type="Proteomes" id="UP001203687"/>
    </source>
</evidence>
<keyword evidence="2" id="KW-1185">Reference proteome</keyword>
<evidence type="ECO:0000313" key="1">
    <source>
        <dbReference type="EMBL" id="MCK8479436.1"/>
    </source>
</evidence>
<reference evidence="1" key="1">
    <citation type="submission" date="2022-04" db="EMBL/GenBank/DDBJ databases">
        <authorList>
            <person name="Ren T."/>
        </authorList>
    </citation>
    <scope>NUCLEOTIDE SEQUENCE</scope>
    <source>
        <strain evidence="1">F63249</strain>
    </source>
</reference>
<dbReference type="RefSeq" id="WP_248411766.1">
    <property type="nucleotide sequence ID" value="NZ_JALPQF010000002.1"/>
</dbReference>
<name>A0ABT0H4Y8_9FLAO</name>
<accession>A0ABT0H4Y8</accession>
<gene>
    <name evidence="1" type="ORF">MUY34_02325</name>
</gene>
<organism evidence="1 2">
    <name type="scientific">Psychroserpens algicola</name>
    <dbReference type="NCBI Taxonomy" id="1719034"/>
    <lineage>
        <taxon>Bacteria</taxon>
        <taxon>Pseudomonadati</taxon>
        <taxon>Bacteroidota</taxon>
        <taxon>Flavobacteriia</taxon>
        <taxon>Flavobacteriales</taxon>
        <taxon>Flavobacteriaceae</taxon>
        <taxon>Psychroserpens</taxon>
    </lineage>
</organism>
<proteinExistence type="predicted"/>
<protein>
    <submittedName>
        <fullName evidence="1">Uncharacterized protein</fullName>
    </submittedName>
</protein>
<dbReference type="Proteomes" id="UP001203687">
    <property type="component" value="Unassembled WGS sequence"/>
</dbReference>
<comment type="caution">
    <text evidence="1">The sequence shown here is derived from an EMBL/GenBank/DDBJ whole genome shotgun (WGS) entry which is preliminary data.</text>
</comment>
<sequence>MSQEQNQEFKETVFLNEEKISVREGTLEQLNFEEEQCIAAKPPMLKGSKVDDAIKVSKFVWDIIKDSKAEAVTSATTTRVLSSEDSDWKNYEHAKNFESDKVTYKLDNFAGVNCYTVKFKVAGTYRAVNPDFGGKWIPNIHITFFECHANFPWKINGSVVIDDKFVSNMGSKKDPVPQLVLNVKIKTDAKFAFNWESHERTFEFTMNGQDGVKLIK</sequence>